<protein>
    <submittedName>
        <fullName evidence="2">Uncharacterized protein</fullName>
    </submittedName>
</protein>
<reference evidence="2" key="1">
    <citation type="journal article" date="2021" name="Genome Biol. Evol.">
        <title>The assembled and annotated genome of the fairy-ring fungus Marasmius oreades.</title>
        <authorList>
            <person name="Hiltunen M."/>
            <person name="Ament-Velasquez S.L."/>
            <person name="Johannesson H."/>
        </authorList>
    </citation>
    <scope>NUCLEOTIDE SEQUENCE</scope>
    <source>
        <strain evidence="2">03SP1</strain>
    </source>
</reference>
<accession>A0A9P7UNX5</accession>
<feature type="transmembrane region" description="Helical" evidence="1">
    <location>
        <begin position="129"/>
        <end position="152"/>
    </location>
</feature>
<feature type="transmembrane region" description="Helical" evidence="1">
    <location>
        <begin position="44"/>
        <end position="67"/>
    </location>
</feature>
<keyword evidence="1" id="KW-1133">Transmembrane helix</keyword>
<name>A0A9P7UNX5_9AGAR</name>
<dbReference type="AlphaFoldDB" id="A0A9P7UNX5"/>
<dbReference type="Proteomes" id="UP001049176">
    <property type="component" value="Chromosome 8"/>
</dbReference>
<organism evidence="2 3">
    <name type="scientific">Marasmius oreades</name>
    <name type="common">fairy-ring Marasmius</name>
    <dbReference type="NCBI Taxonomy" id="181124"/>
    <lineage>
        <taxon>Eukaryota</taxon>
        <taxon>Fungi</taxon>
        <taxon>Dikarya</taxon>
        <taxon>Basidiomycota</taxon>
        <taxon>Agaricomycotina</taxon>
        <taxon>Agaricomycetes</taxon>
        <taxon>Agaricomycetidae</taxon>
        <taxon>Agaricales</taxon>
        <taxon>Marasmiineae</taxon>
        <taxon>Marasmiaceae</taxon>
        <taxon>Marasmius</taxon>
    </lineage>
</organism>
<dbReference type="GeneID" id="66081473"/>
<dbReference type="RefSeq" id="XP_043004871.1">
    <property type="nucleotide sequence ID" value="XM_043157504.1"/>
</dbReference>
<evidence type="ECO:0000313" key="2">
    <source>
        <dbReference type="EMBL" id="KAG7088400.1"/>
    </source>
</evidence>
<gene>
    <name evidence="2" type="ORF">E1B28_012398</name>
</gene>
<evidence type="ECO:0000313" key="3">
    <source>
        <dbReference type="Proteomes" id="UP001049176"/>
    </source>
</evidence>
<keyword evidence="1" id="KW-0812">Transmembrane</keyword>
<dbReference type="EMBL" id="CM032188">
    <property type="protein sequence ID" value="KAG7088400.1"/>
    <property type="molecule type" value="Genomic_DNA"/>
</dbReference>
<keyword evidence="3" id="KW-1185">Reference proteome</keyword>
<dbReference type="OrthoDB" id="3358048at2759"/>
<dbReference type="KEGG" id="more:E1B28_012398"/>
<proteinExistence type="predicted"/>
<keyword evidence="1" id="KW-0472">Membrane</keyword>
<comment type="caution">
    <text evidence="2">The sequence shown here is derived from an EMBL/GenBank/DDBJ whole genome shotgun (WGS) entry which is preliminary data.</text>
</comment>
<sequence length="198" mass="22831">MDIRRRVPFKFATETENENDNLVFDEQEQEELIQQLREEHNKSIFWYEIGILGILALSGLLHLIYLINPSKDPLSFSIIDTNNARADIPLPRFFSLLNIFLHASLLFYLSPGSLPQQFRPNDSSFPLPFLPLSLTHMYTLSLVAPVMCVVLQTSYTTFFWWCETSLVIYVVQVVREAISLGDEGIERLENMKYRAPGA</sequence>
<evidence type="ECO:0000256" key="1">
    <source>
        <dbReference type="SAM" id="Phobius"/>
    </source>
</evidence>